<feature type="coiled-coil region" evidence="1">
    <location>
        <begin position="65"/>
        <end position="120"/>
    </location>
</feature>
<accession>A0A369K130</accession>
<dbReference type="AlphaFoldDB" id="A0A369K130"/>
<keyword evidence="4" id="KW-1185">Reference proteome</keyword>
<reference evidence="3" key="1">
    <citation type="submission" date="2018-04" db="EMBL/GenBank/DDBJ databases">
        <title>Whole genome sequencing of Hypsizygus marmoreus.</title>
        <authorList>
            <person name="Choi I.-G."/>
            <person name="Min B."/>
            <person name="Kim J.-G."/>
            <person name="Kim S."/>
            <person name="Oh Y.-L."/>
            <person name="Kong W.-S."/>
            <person name="Park H."/>
            <person name="Jeong J."/>
            <person name="Song E.-S."/>
        </authorList>
    </citation>
    <scope>NUCLEOTIDE SEQUENCE [LARGE SCALE GENOMIC DNA]</scope>
    <source>
        <strain evidence="3">51987-8</strain>
    </source>
</reference>
<dbReference type="OrthoDB" id="2680369at2759"/>
<dbReference type="EMBL" id="LUEZ02000042">
    <property type="protein sequence ID" value="RDB24656.1"/>
    <property type="molecule type" value="Genomic_DNA"/>
</dbReference>
<feature type="region of interest" description="Disordered" evidence="2">
    <location>
        <begin position="230"/>
        <end position="253"/>
    </location>
</feature>
<sequence>MESASTNFSYSAGGIAFTGTSFALYRWGRNRLPNAQMQDLDAVFVHTRQLYVKSDEEGLLPAHFKATVEQKLAELERSQEELRERTYRAITIFQQSLAAIQGLSTQIISLQDNVKELRASIVTTSMEIRRQREPHQFQNNIPASDISPPLPNMPHSGSVNTSGPNYELTMPLPTYSQSSSSEETLVPSIPAMTVHVPCQPTALDASHPCAPAEFTLLWAIRLVGSRSWRAGFRSEDPPTDIETGPRGTSISAS</sequence>
<evidence type="ECO:0000256" key="1">
    <source>
        <dbReference type="SAM" id="Coils"/>
    </source>
</evidence>
<evidence type="ECO:0000256" key="2">
    <source>
        <dbReference type="SAM" id="MobiDB-lite"/>
    </source>
</evidence>
<dbReference type="Proteomes" id="UP000076154">
    <property type="component" value="Unassembled WGS sequence"/>
</dbReference>
<dbReference type="InParanoid" id="A0A369K130"/>
<protein>
    <submittedName>
        <fullName evidence="3">Uncharacterized protein</fullName>
    </submittedName>
</protein>
<gene>
    <name evidence="3" type="ORF">Hypma_008223</name>
</gene>
<evidence type="ECO:0000313" key="3">
    <source>
        <dbReference type="EMBL" id="RDB24656.1"/>
    </source>
</evidence>
<name>A0A369K130_HYPMA</name>
<comment type="caution">
    <text evidence="3">The sequence shown here is derived from an EMBL/GenBank/DDBJ whole genome shotgun (WGS) entry which is preliminary data.</text>
</comment>
<keyword evidence="1" id="KW-0175">Coiled coil</keyword>
<organism evidence="3 4">
    <name type="scientific">Hypsizygus marmoreus</name>
    <name type="common">White beech mushroom</name>
    <name type="synonym">Agaricus marmoreus</name>
    <dbReference type="NCBI Taxonomy" id="39966"/>
    <lineage>
        <taxon>Eukaryota</taxon>
        <taxon>Fungi</taxon>
        <taxon>Dikarya</taxon>
        <taxon>Basidiomycota</taxon>
        <taxon>Agaricomycotina</taxon>
        <taxon>Agaricomycetes</taxon>
        <taxon>Agaricomycetidae</taxon>
        <taxon>Agaricales</taxon>
        <taxon>Tricholomatineae</taxon>
        <taxon>Lyophyllaceae</taxon>
        <taxon>Hypsizygus</taxon>
    </lineage>
</organism>
<proteinExistence type="predicted"/>
<evidence type="ECO:0000313" key="4">
    <source>
        <dbReference type="Proteomes" id="UP000076154"/>
    </source>
</evidence>